<protein>
    <submittedName>
        <fullName evidence="2">Uncharacterized protein</fullName>
    </submittedName>
</protein>
<dbReference type="AlphaFoldDB" id="I7ZA25"/>
<reference evidence="2 3" key="1">
    <citation type="journal article" date="2012" name="J. Bacteriol.">
        <title>Genome Sequence of n-Alkane-Degrading Hydrocarboniphaga effusa Strain AP103T (ATCC BAA-332T).</title>
        <authorList>
            <person name="Chang H.K."/>
            <person name="Zylstra G.J."/>
            <person name="Chae J.C."/>
        </authorList>
    </citation>
    <scope>NUCLEOTIDE SEQUENCE [LARGE SCALE GENOMIC DNA]</scope>
    <source>
        <strain evidence="2 3">AP103</strain>
    </source>
</reference>
<gene>
    <name evidence="2" type="ORF">WQQ_36820</name>
</gene>
<sequence length="56" mass="6018">MLPHSPPTAGLSPARGREEQRLRSPASAAMPKLIGYGYDFEQATHASCLPKNTPVL</sequence>
<organism evidence="2 3">
    <name type="scientific">Hydrocarboniphaga effusa AP103</name>
    <dbReference type="NCBI Taxonomy" id="1172194"/>
    <lineage>
        <taxon>Bacteria</taxon>
        <taxon>Pseudomonadati</taxon>
        <taxon>Pseudomonadota</taxon>
        <taxon>Gammaproteobacteria</taxon>
        <taxon>Nevskiales</taxon>
        <taxon>Nevskiaceae</taxon>
        <taxon>Hydrocarboniphaga</taxon>
    </lineage>
</organism>
<dbReference type="Proteomes" id="UP000003704">
    <property type="component" value="Unassembled WGS sequence"/>
</dbReference>
<name>I7ZA25_9GAMM</name>
<dbReference type="EMBL" id="AKGD01000003">
    <property type="protein sequence ID" value="EIT68487.1"/>
    <property type="molecule type" value="Genomic_DNA"/>
</dbReference>
<dbReference type="RefSeq" id="WP_007186617.1">
    <property type="nucleotide sequence ID" value="NZ_AKGD01000003.1"/>
</dbReference>
<comment type="caution">
    <text evidence="2">The sequence shown here is derived from an EMBL/GenBank/DDBJ whole genome shotgun (WGS) entry which is preliminary data.</text>
</comment>
<evidence type="ECO:0000313" key="3">
    <source>
        <dbReference type="Proteomes" id="UP000003704"/>
    </source>
</evidence>
<feature type="region of interest" description="Disordered" evidence="1">
    <location>
        <begin position="1"/>
        <end position="28"/>
    </location>
</feature>
<evidence type="ECO:0000313" key="2">
    <source>
        <dbReference type="EMBL" id="EIT68487.1"/>
    </source>
</evidence>
<keyword evidence="3" id="KW-1185">Reference proteome</keyword>
<accession>I7ZA25</accession>
<evidence type="ECO:0000256" key="1">
    <source>
        <dbReference type="SAM" id="MobiDB-lite"/>
    </source>
</evidence>
<proteinExistence type="predicted"/>